<evidence type="ECO:0000256" key="7">
    <source>
        <dbReference type="ARBA" id="ARBA00023136"/>
    </source>
</evidence>
<keyword evidence="9" id="KW-0645">Protease</keyword>
<dbReference type="PANTHER" id="PTHR30487:SF0">
    <property type="entry name" value="PREPILIN LEADER PEPTIDASE_N-METHYLTRANSFERASE-RELATED"/>
    <property type="match status" value="1"/>
</dbReference>
<evidence type="ECO:0000256" key="10">
    <source>
        <dbReference type="SAM" id="Phobius"/>
    </source>
</evidence>
<dbReference type="GO" id="GO:0005886">
    <property type="term" value="C:plasma membrane"/>
    <property type="evidence" value="ECO:0007669"/>
    <property type="project" value="UniProtKB-SubCell"/>
</dbReference>
<evidence type="ECO:0000256" key="6">
    <source>
        <dbReference type="ARBA" id="ARBA00022989"/>
    </source>
</evidence>
<dbReference type="InterPro" id="IPR010627">
    <property type="entry name" value="Prepilin_pept_A24_N"/>
</dbReference>
<dbReference type="PRINTS" id="PR00864">
    <property type="entry name" value="PREPILNPTASE"/>
</dbReference>
<dbReference type="EMBL" id="MIQH01000376">
    <property type="protein sequence ID" value="OIR25242.1"/>
    <property type="molecule type" value="Genomic_DNA"/>
</dbReference>
<accession>A0A1J5TWV8</accession>
<dbReference type="GO" id="GO:0006465">
    <property type="term" value="P:signal peptide processing"/>
    <property type="evidence" value="ECO:0007669"/>
    <property type="project" value="TreeGrafter"/>
</dbReference>
<evidence type="ECO:0000256" key="5">
    <source>
        <dbReference type="ARBA" id="ARBA00022692"/>
    </source>
</evidence>
<dbReference type="InterPro" id="IPR000045">
    <property type="entry name" value="Prepilin_IV_endopep_pep"/>
</dbReference>
<comment type="catalytic activity">
    <reaction evidence="9">
        <text>Typically cleaves a -Gly-|-Phe- bond to release an N-terminal, basic peptide of 5-8 residues from type IV prepilin, and then N-methylates the new N-terminal amino group, the methyl donor being S-adenosyl-L-methionine.</text>
        <dbReference type="EC" id="3.4.23.43"/>
    </reaction>
</comment>
<keyword evidence="6 10" id="KW-1133">Transmembrane helix</keyword>
<dbReference type="RefSeq" id="WP_071563714.1">
    <property type="nucleotide sequence ID" value="NZ_MIQH01000376.1"/>
</dbReference>
<comment type="similarity">
    <text evidence="2 8">Belongs to the peptidase A24 family.</text>
</comment>
<keyword evidence="9" id="KW-0378">Hydrolase</keyword>
<evidence type="ECO:0000256" key="1">
    <source>
        <dbReference type="ARBA" id="ARBA00004429"/>
    </source>
</evidence>
<proteinExistence type="inferred from homology"/>
<keyword evidence="4" id="KW-0997">Cell inner membrane</keyword>
<keyword evidence="9" id="KW-0489">Methyltransferase</keyword>
<evidence type="ECO:0000259" key="12">
    <source>
        <dbReference type="Pfam" id="PF06750"/>
    </source>
</evidence>
<comment type="caution">
    <text evidence="13">The sequence shown here is derived from an EMBL/GenBank/DDBJ whole genome shotgun (WGS) entry which is preliminary data.</text>
</comment>
<dbReference type="GO" id="GO:0004190">
    <property type="term" value="F:aspartic-type endopeptidase activity"/>
    <property type="evidence" value="ECO:0007669"/>
    <property type="project" value="UniProtKB-EC"/>
</dbReference>
<feature type="transmembrane region" description="Helical" evidence="10">
    <location>
        <begin position="193"/>
        <end position="216"/>
    </location>
</feature>
<comment type="subcellular location">
    <subcellularLocation>
        <location evidence="1">Cell inner membrane</location>
        <topology evidence="1">Multi-pass membrane protein</topology>
    </subcellularLocation>
    <subcellularLocation>
        <location evidence="9">Cell membrane</location>
        <topology evidence="9">Multi-pass membrane protein</topology>
    </subcellularLocation>
</comment>
<dbReference type="GO" id="GO:0008168">
    <property type="term" value="F:methyltransferase activity"/>
    <property type="evidence" value="ECO:0007669"/>
    <property type="project" value="UniProtKB-KW"/>
</dbReference>
<keyword evidence="9" id="KW-0808">Transferase</keyword>
<feature type="transmembrane region" description="Helical" evidence="10">
    <location>
        <begin position="133"/>
        <end position="149"/>
    </location>
</feature>
<evidence type="ECO:0000313" key="13">
    <source>
        <dbReference type="EMBL" id="OIR25242.1"/>
    </source>
</evidence>
<feature type="transmembrane region" description="Helical" evidence="10">
    <location>
        <begin position="6"/>
        <end position="26"/>
    </location>
</feature>
<dbReference type="InterPro" id="IPR014032">
    <property type="entry name" value="Peptidase_A24A_bac"/>
</dbReference>
<protein>
    <recommendedName>
        <fullName evidence="9">Prepilin leader peptidase/N-methyltransferase</fullName>
        <ecNumber evidence="9">2.1.1.-</ecNumber>
        <ecNumber evidence="9">3.4.23.43</ecNumber>
    </recommendedName>
</protein>
<evidence type="ECO:0000259" key="11">
    <source>
        <dbReference type="Pfam" id="PF01478"/>
    </source>
</evidence>
<evidence type="ECO:0000313" key="14">
    <source>
        <dbReference type="Proteomes" id="UP000182798"/>
    </source>
</evidence>
<dbReference type="EC" id="3.4.23.43" evidence="9"/>
<dbReference type="PANTHER" id="PTHR30487">
    <property type="entry name" value="TYPE 4 PREPILIN-LIKE PROTEINS LEADER PEPTIDE-PROCESSING ENZYME"/>
    <property type="match status" value="1"/>
</dbReference>
<evidence type="ECO:0000256" key="4">
    <source>
        <dbReference type="ARBA" id="ARBA00022519"/>
    </source>
</evidence>
<feature type="transmembrane region" description="Helical" evidence="10">
    <location>
        <begin position="155"/>
        <end position="173"/>
    </location>
</feature>
<keyword evidence="5 9" id="KW-0812">Transmembrane</keyword>
<dbReference type="GO" id="GO:0032259">
    <property type="term" value="P:methylation"/>
    <property type="evidence" value="ECO:0007669"/>
    <property type="project" value="UniProtKB-KW"/>
</dbReference>
<feature type="domain" description="Prepilin peptidase A24 N-terminal" evidence="12">
    <location>
        <begin position="13"/>
        <end position="100"/>
    </location>
</feature>
<reference evidence="14" key="1">
    <citation type="submission" date="2016-09" db="EMBL/GenBank/DDBJ databases">
        <title>Genome Sequence of Bathymodiolus thermophilus sulfur-oxidizing gill endosymbiont.</title>
        <authorList>
            <person name="Ponnudurai R."/>
            <person name="Kleiner M."/>
            <person name="Sayavedra L."/>
            <person name="Thuermer A."/>
            <person name="Felbeck H."/>
            <person name="Schlueter R."/>
            <person name="Schweder T."/>
            <person name="Markert S."/>
        </authorList>
    </citation>
    <scope>NUCLEOTIDE SEQUENCE [LARGE SCALE GENOMIC DNA]</scope>
    <source>
        <strain evidence="14">BAT/CrabSpa'14</strain>
    </source>
</reference>
<organism evidence="13 14">
    <name type="scientific">Bathymodiolus thermophilus thioautotrophic gill symbiont</name>
    <dbReference type="NCBI Taxonomy" id="2360"/>
    <lineage>
        <taxon>Bacteria</taxon>
        <taxon>Pseudomonadati</taxon>
        <taxon>Pseudomonadota</taxon>
        <taxon>Gammaproteobacteria</taxon>
        <taxon>sulfur-oxidizing symbionts</taxon>
    </lineage>
</organism>
<dbReference type="Pfam" id="PF01478">
    <property type="entry name" value="Peptidase_A24"/>
    <property type="match status" value="1"/>
</dbReference>
<dbReference type="Proteomes" id="UP000182798">
    <property type="component" value="Unassembled WGS sequence"/>
</dbReference>
<dbReference type="AlphaFoldDB" id="A0A1J5TWV8"/>
<feature type="transmembrane region" description="Helical" evidence="10">
    <location>
        <begin position="83"/>
        <end position="102"/>
    </location>
</feature>
<feature type="domain" description="Prepilin type IV endopeptidase peptidase" evidence="11">
    <location>
        <begin position="112"/>
        <end position="217"/>
    </location>
</feature>
<dbReference type="EC" id="2.1.1.-" evidence="9"/>
<name>A0A1J5TWV8_9GAMM</name>
<dbReference type="Gene3D" id="1.20.120.1220">
    <property type="match status" value="1"/>
</dbReference>
<dbReference type="InterPro" id="IPR050882">
    <property type="entry name" value="Prepilin_peptidase/N-MTase"/>
</dbReference>
<comment type="function">
    <text evidence="9">Plays an essential role in type IV pili and type II pseudopili formation by proteolytically removing the leader sequence from substrate proteins and subsequently monomethylating the alpha-amino group of the newly exposed N-terminal phenylalanine.</text>
</comment>
<keyword evidence="3" id="KW-1003">Cell membrane</keyword>
<evidence type="ECO:0000256" key="8">
    <source>
        <dbReference type="RuleBase" id="RU003793"/>
    </source>
</evidence>
<evidence type="ECO:0000256" key="9">
    <source>
        <dbReference type="RuleBase" id="RU003794"/>
    </source>
</evidence>
<keyword evidence="9" id="KW-0511">Multifunctional enzyme</keyword>
<evidence type="ECO:0000256" key="2">
    <source>
        <dbReference type="ARBA" id="ARBA00005801"/>
    </source>
</evidence>
<evidence type="ECO:0000256" key="3">
    <source>
        <dbReference type="ARBA" id="ARBA00022475"/>
    </source>
</evidence>
<feature type="transmembrane region" description="Helical" evidence="10">
    <location>
        <begin position="228"/>
        <end position="245"/>
    </location>
</feature>
<dbReference type="Pfam" id="PF06750">
    <property type="entry name" value="A24_N_bact"/>
    <property type="match status" value="1"/>
</dbReference>
<keyword evidence="7 10" id="KW-0472">Membrane</keyword>
<dbReference type="OrthoDB" id="9789291at2"/>
<gene>
    <name evidence="13" type="ORF">BGC33_12950</name>
</gene>
<sequence>MINYLNWLVVFFLGLSIGSFLNVIIYRLPLAIKGEDISLIHPNRSFCPACKHQLSWYDLIPVFSYAIQYAKCRYCQANIAKQYPIIELTAGILSVLIVYQWGFTLQSVYLLALAYGLLTLFVIDVMHQLLPDIITLPLLWLGLLYSISYKEAESAIIGAIVGYLFLWGIYWGFKLIRNKEGMGYGDFKLTAALGAWLGWQALDQLLLISSILSIAFVLLSKQSKHKKIAFGPFLILATVFIIITNH</sequence>